<proteinExistence type="predicted"/>
<reference evidence="1 2" key="1">
    <citation type="submission" date="2015-01" db="EMBL/GenBank/DDBJ databases">
        <title>Genome of allotetraploid Gossypium barbadense reveals genomic plasticity and fiber elongation in cotton evolution.</title>
        <authorList>
            <person name="Chen X."/>
            <person name="Liu X."/>
            <person name="Zhao B."/>
            <person name="Zheng H."/>
            <person name="Hu Y."/>
            <person name="Lu G."/>
            <person name="Yang C."/>
            <person name="Chen J."/>
            <person name="Shan C."/>
            <person name="Zhang L."/>
            <person name="Zhou Y."/>
            <person name="Wang L."/>
            <person name="Guo W."/>
            <person name="Bai Y."/>
            <person name="Ruan J."/>
            <person name="Shangguan X."/>
            <person name="Mao Y."/>
            <person name="Jiang J."/>
            <person name="Zhu Y."/>
            <person name="Lei J."/>
            <person name="Kang H."/>
            <person name="Chen S."/>
            <person name="He X."/>
            <person name="Wang R."/>
            <person name="Wang Y."/>
            <person name="Chen J."/>
            <person name="Wang L."/>
            <person name="Yu S."/>
            <person name="Wang B."/>
            <person name="Wei J."/>
            <person name="Song S."/>
            <person name="Lu X."/>
            <person name="Gao Z."/>
            <person name="Gu W."/>
            <person name="Deng X."/>
            <person name="Ma D."/>
            <person name="Wang S."/>
            <person name="Liang W."/>
            <person name="Fang L."/>
            <person name="Cai C."/>
            <person name="Zhu X."/>
            <person name="Zhou B."/>
            <person name="Zhang Y."/>
            <person name="Chen Z."/>
            <person name="Xu S."/>
            <person name="Zhu R."/>
            <person name="Wang S."/>
            <person name="Zhang T."/>
            <person name="Zhao G."/>
        </authorList>
    </citation>
    <scope>NUCLEOTIDE SEQUENCE [LARGE SCALE GENOMIC DNA]</scope>
    <source>
        <strain evidence="2">cv. Xinhai21</strain>
        <tissue evidence="1">Leaf</tissue>
    </source>
</reference>
<dbReference type="AlphaFoldDB" id="A0A2P5XCR2"/>
<evidence type="ECO:0000313" key="1">
    <source>
        <dbReference type="EMBL" id="PPS01109.1"/>
    </source>
</evidence>
<accession>A0A2P5XCR2</accession>
<dbReference type="EMBL" id="KZ665169">
    <property type="protein sequence ID" value="PPS01109.1"/>
    <property type="molecule type" value="Genomic_DNA"/>
</dbReference>
<evidence type="ECO:0000313" key="2">
    <source>
        <dbReference type="Proteomes" id="UP000239757"/>
    </source>
</evidence>
<sequence>MEGEGRIHWKRWEVLIGAKVDGGLGFKGLKKFNDAMLAKENLYKKKINVSPLCVLYDNEVESVEHMMLIFEWTRGVWKKGLNVFGIIERIKRAYQKVVGILPFKVGREHYVVGSESVERCSPLDTRWVKVNSDGAVLKNGGKGVMDVIIRNER</sequence>
<protein>
    <submittedName>
        <fullName evidence="1">Uncharacterized protein</fullName>
    </submittedName>
</protein>
<gene>
    <name evidence="1" type="ORF">GOBAR_AA19557</name>
</gene>
<name>A0A2P5XCR2_GOSBA</name>
<organism evidence="1 2">
    <name type="scientific">Gossypium barbadense</name>
    <name type="common">Sea Island cotton</name>
    <name type="synonym">Hibiscus barbadensis</name>
    <dbReference type="NCBI Taxonomy" id="3634"/>
    <lineage>
        <taxon>Eukaryota</taxon>
        <taxon>Viridiplantae</taxon>
        <taxon>Streptophyta</taxon>
        <taxon>Embryophyta</taxon>
        <taxon>Tracheophyta</taxon>
        <taxon>Spermatophyta</taxon>
        <taxon>Magnoliopsida</taxon>
        <taxon>eudicotyledons</taxon>
        <taxon>Gunneridae</taxon>
        <taxon>Pentapetalae</taxon>
        <taxon>rosids</taxon>
        <taxon>malvids</taxon>
        <taxon>Malvales</taxon>
        <taxon>Malvaceae</taxon>
        <taxon>Malvoideae</taxon>
        <taxon>Gossypium</taxon>
    </lineage>
</organism>
<dbReference type="Proteomes" id="UP000239757">
    <property type="component" value="Unassembled WGS sequence"/>
</dbReference>
<dbReference type="OrthoDB" id="1717299at2759"/>